<gene>
    <name evidence="3" type="ORF">C1645_286795</name>
</gene>
<evidence type="ECO:0000313" key="3">
    <source>
        <dbReference type="EMBL" id="RIA87447.1"/>
    </source>
</evidence>
<evidence type="ECO:0000313" key="4">
    <source>
        <dbReference type="Proteomes" id="UP000265703"/>
    </source>
</evidence>
<keyword evidence="4" id="KW-1185">Reference proteome</keyword>
<feature type="compositionally biased region" description="Low complexity" evidence="1">
    <location>
        <begin position="354"/>
        <end position="376"/>
    </location>
</feature>
<dbReference type="InterPro" id="IPR001357">
    <property type="entry name" value="BRCT_dom"/>
</dbReference>
<name>A0A397SU13_9GLOM</name>
<evidence type="ECO:0000256" key="1">
    <source>
        <dbReference type="SAM" id="MobiDB-lite"/>
    </source>
</evidence>
<proteinExistence type="predicted"/>
<sequence>MSQESKEDYSMFNRQDETSFEDYDMERERLPSSLNSTFVGEMSTLGLLSSQENDLFDDPKVTANQQPPTNVKLSDATPHVVGSRVSSFSVLSKSTNDRKNKKAIYEFVVPNNKTKSGDTTKKQHKSRKNADNVAINASKSKLLPNLSQLKSTSIVQRTENVSKPKRGRKKNDDSKNPKNLPQSNEGIFSNLRILFIPNNIDKLRLNLMKSKVMDKGGIIEENFQTDRNVTHIITELSGKQLLTTLGILGIRKLKCFENIAIIKPDWISESIMYGKLRDVKTFAVSLTEESNNTNVASSPQNLKRPYDAEKQEKNMTNLENHEVSESPDKKRRTFSPPLNLDLKIIKEDNSSLESNINNDTTFTDSNNNDTSGTLSR</sequence>
<feature type="compositionally biased region" description="Polar residues" evidence="1">
    <location>
        <begin position="135"/>
        <end position="161"/>
    </location>
</feature>
<dbReference type="InterPro" id="IPR036420">
    <property type="entry name" value="BRCT_dom_sf"/>
</dbReference>
<feature type="region of interest" description="Disordered" evidence="1">
    <location>
        <begin position="1"/>
        <end position="24"/>
    </location>
</feature>
<feature type="domain" description="BRCT" evidence="2">
    <location>
        <begin position="183"/>
        <end position="284"/>
    </location>
</feature>
<feature type="compositionally biased region" description="Basic and acidic residues" evidence="1">
    <location>
        <begin position="1"/>
        <end position="17"/>
    </location>
</feature>
<comment type="caution">
    <text evidence="3">The sequence shown here is derived from an EMBL/GenBank/DDBJ whole genome shotgun (WGS) entry which is preliminary data.</text>
</comment>
<accession>A0A397SU13</accession>
<feature type="region of interest" description="Disordered" evidence="1">
    <location>
        <begin position="112"/>
        <end position="184"/>
    </location>
</feature>
<dbReference type="OrthoDB" id="205514at2759"/>
<protein>
    <recommendedName>
        <fullName evidence="2">BRCT domain-containing protein</fullName>
    </recommendedName>
</protein>
<dbReference type="Gene3D" id="3.40.50.10190">
    <property type="entry name" value="BRCT domain"/>
    <property type="match status" value="1"/>
</dbReference>
<reference evidence="3 4" key="1">
    <citation type="submission" date="2018-06" db="EMBL/GenBank/DDBJ databases">
        <title>Comparative genomics reveals the genomic features of Rhizophagus irregularis, R. cerebriforme, R. diaphanum and Gigaspora rosea, and their symbiotic lifestyle signature.</title>
        <authorList>
            <person name="Morin E."/>
            <person name="San Clemente H."/>
            <person name="Chen E.C.H."/>
            <person name="De La Providencia I."/>
            <person name="Hainaut M."/>
            <person name="Kuo A."/>
            <person name="Kohler A."/>
            <person name="Murat C."/>
            <person name="Tang N."/>
            <person name="Roy S."/>
            <person name="Loubradou J."/>
            <person name="Henrissat B."/>
            <person name="Grigoriev I.V."/>
            <person name="Corradi N."/>
            <person name="Roux C."/>
            <person name="Martin F.M."/>
        </authorList>
    </citation>
    <scope>NUCLEOTIDE SEQUENCE [LARGE SCALE GENOMIC DNA]</scope>
    <source>
        <strain evidence="3 4">DAOM 227022</strain>
    </source>
</reference>
<organism evidence="3 4">
    <name type="scientific">Glomus cerebriforme</name>
    <dbReference type="NCBI Taxonomy" id="658196"/>
    <lineage>
        <taxon>Eukaryota</taxon>
        <taxon>Fungi</taxon>
        <taxon>Fungi incertae sedis</taxon>
        <taxon>Mucoromycota</taxon>
        <taxon>Glomeromycotina</taxon>
        <taxon>Glomeromycetes</taxon>
        <taxon>Glomerales</taxon>
        <taxon>Glomeraceae</taxon>
        <taxon>Glomus</taxon>
    </lineage>
</organism>
<dbReference type="SUPFAM" id="SSF52113">
    <property type="entry name" value="BRCT domain"/>
    <property type="match status" value="1"/>
</dbReference>
<dbReference type="AlphaFoldDB" id="A0A397SU13"/>
<dbReference type="SMART" id="SM00292">
    <property type="entry name" value="BRCT"/>
    <property type="match status" value="1"/>
</dbReference>
<feature type="compositionally biased region" description="Basic and acidic residues" evidence="1">
    <location>
        <begin position="312"/>
        <end position="328"/>
    </location>
</feature>
<dbReference type="Proteomes" id="UP000265703">
    <property type="component" value="Unassembled WGS sequence"/>
</dbReference>
<evidence type="ECO:0000259" key="2">
    <source>
        <dbReference type="PROSITE" id="PS50172"/>
    </source>
</evidence>
<feature type="region of interest" description="Disordered" evidence="1">
    <location>
        <begin position="312"/>
        <end position="335"/>
    </location>
</feature>
<dbReference type="PROSITE" id="PS50172">
    <property type="entry name" value="BRCT"/>
    <property type="match status" value="1"/>
</dbReference>
<dbReference type="EMBL" id="QKYT01000308">
    <property type="protein sequence ID" value="RIA87447.1"/>
    <property type="molecule type" value="Genomic_DNA"/>
</dbReference>
<feature type="region of interest" description="Disordered" evidence="1">
    <location>
        <begin position="353"/>
        <end position="376"/>
    </location>
</feature>